<evidence type="ECO:0000313" key="2">
    <source>
        <dbReference type="Proteomes" id="UP000053989"/>
    </source>
</evidence>
<sequence>MATAVVLTITTPIWKVISSVARVDDTAQAVRSYCCNTNFDRRKSSIMLLTSPIQAVRMGPFVRMTGVTGIVRRNSSSGWQMLSNLMASW</sequence>
<dbReference type="EMBL" id="KN822031">
    <property type="protein sequence ID" value="KIM64042.1"/>
    <property type="molecule type" value="Genomic_DNA"/>
</dbReference>
<gene>
    <name evidence="1" type="ORF">SCLCIDRAFT_1213878</name>
</gene>
<name>A0A0C3AGL2_9AGAM</name>
<accession>A0A0C3AGL2</accession>
<keyword evidence="2" id="KW-1185">Reference proteome</keyword>
<organism evidence="1 2">
    <name type="scientific">Scleroderma citrinum Foug A</name>
    <dbReference type="NCBI Taxonomy" id="1036808"/>
    <lineage>
        <taxon>Eukaryota</taxon>
        <taxon>Fungi</taxon>
        <taxon>Dikarya</taxon>
        <taxon>Basidiomycota</taxon>
        <taxon>Agaricomycotina</taxon>
        <taxon>Agaricomycetes</taxon>
        <taxon>Agaricomycetidae</taxon>
        <taxon>Boletales</taxon>
        <taxon>Sclerodermatineae</taxon>
        <taxon>Sclerodermataceae</taxon>
        <taxon>Scleroderma</taxon>
    </lineage>
</organism>
<proteinExistence type="predicted"/>
<dbReference type="InParanoid" id="A0A0C3AGL2"/>
<dbReference type="Proteomes" id="UP000053989">
    <property type="component" value="Unassembled WGS sequence"/>
</dbReference>
<protein>
    <submittedName>
        <fullName evidence="1">Uncharacterized protein</fullName>
    </submittedName>
</protein>
<evidence type="ECO:0000313" key="1">
    <source>
        <dbReference type="EMBL" id="KIM64042.1"/>
    </source>
</evidence>
<reference evidence="2" key="2">
    <citation type="submission" date="2015-01" db="EMBL/GenBank/DDBJ databases">
        <title>Evolutionary Origins and Diversification of the Mycorrhizal Mutualists.</title>
        <authorList>
            <consortium name="DOE Joint Genome Institute"/>
            <consortium name="Mycorrhizal Genomics Consortium"/>
            <person name="Kohler A."/>
            <person name="Kuo A."/>
            <person name="Nagy L.G."/>
            <person name="Floudas D."/>
            <person name="Copeland A."/>
            <person name="Barry K.W."/>
            <person name="Cichocki N."/>
            <person name="Veneault-Fourrey C."/>
            <person name="LaButti K."/>
            <person name="Lindquist E.A."/>
            <person name="Lipzen A."/>
            <person name="Lundell T."/>
            <person name="Morin E."/>
            <person name="Murat C."/>
            <person name="Riley R."/>
            <person name="Ohm R."/>
            <person name="Sun H."/>
            <person name="Tunlid A."/>
            <person name="Henrissat B."/>
            <person name="Grigoriev I.V."/>
            <person name="Hibbett D.S."/>
            <person name="Martin F."/>
        </authorList>
    </citation>
    <scope>NUCLEOTIDE SEQUENCE [LARGE SCALE GENOMIC DNA]</scope>
    <source>
        <strain evidence="2">Foug A</strain>
    </source>
</reference>
<dbReference type="HOGENOM" id="CLU_2456077_0_0_1"/>
<dbReference type="AlphaFoldDB" id="A0A0C3AGL2"/>
<reference evidence="1 2" key="1">
    <citation type="submission" date="2014-04" db="EMBL/GenBank/DDBJ databases">
        <authorList>
            <consortium name="DOE Joint Genome Institute"/>
            <person name="Kuo A."/>
            <person name="Kohler A."/>
            <person name="Nagy L.G."/>
            <person name="Floudas D."/>
            <person name="Copeland A."/>
            <person name="Barry K.W."/>
            <person name="Cichocki N."/>
            <person name="Veneault-Fourrey C."/>
            <person name="LaButti K."/>
            <person name="Lindquist E.A."/>
            <person name="Lipzen A."/>
            <person name="Lundell T."/>
            <person name="Morin E."/>
            <person name="Murat C."/>
            <person name="Sun H."/>
            <person name="Tunlid A."/>
            <person name="Henrissat B."/>
            <person name="Grigoriev I.V."/>
            <person name="Hibbett D.S."/>
            <person name="Martin F."/>
            <person name="Nordberg H.P."/>
            <person name="Cantor M.N."/>
            <person name="Hua S.X."/>
        </authorList>
    </citation>
    <scope>NUCLEOTIDE SEQUENCE [LARGE SCALE GENOMIC DNA]</scope>
    <source>
        <strain evidence="1 2">Foug A</strain>
    </source>
</reference>